<feature type="chain" id="PRO_5023129713" evidence="1">
    <location>
        <begin position="29"/>
        <end position="173"/>
    </location>
</feature>
<keyword evidence="1" id="KW-0732">Signal</keyword>
<accession>A0A5E4Y6U2</accession>
<organism evidence="2 3">
    <name type="scientific">Pandoraea iniqua</name>
    <dbReference type="NCBI Taxonomy" id="2508288"/>
    <lineage>
        <taxon>Bacteria</taxon>
        <taxon>Pseudomonadati</taxon>
        <taxon>Pseudomonadota</taxon>
        <taxon>Betaproteobacteria</taxon>
        <taxon>Burkholderiales</taxon>
        <taxon>Burkholderiaceae</taxon>
        <taxon>Pandoraea</taxon>
    </lineage>
</organism>
<dbReference type="AlphaFoldDB" id="A0A5E4Y6U2"/>
<evidence type="ECO:0000256" key="1">
    <source>
        <dbReference type="SAM" id="SignalP"/>
    </source>
</evidence>
<evidence type="ECO:0000313" key="3">
    <source>
        <dbReference type="Proteomes" id="UP000333828"/>
    </source>
</evidence>
<dbReference type="RefSeq" id="WP_150685823.1">
    <property type="nucleotide sequence ID" value="NZ_CABPSI010000005.1"/>
</dbReference>
<dbReference type="EMBL" id="CABPSI010000005">
    <property type="protein sequence ID" value="VVE44193.1"/>
    <property type="molecule type" value="Genomic_DNA"/>
</dbReference>
<protein>
    <submittedName>
        <fullName evidence="2">Uncharacterized protein</fullName>
    </submittedName>
</protein>
<gene>
    <name evidence="2" type="ORF">PIN31115_04294</name>
</gene>
<dbReference type="Proteomes" id="UP000333828">
    <property type="component" value="Unassembled WGS sequence"/>
</dbReference>
<proteinExistence type="predicted"/>
<reference evidence="2 3" key="1">
    <citation type="submission" date="2019-08" db="EMBL/GenBank/DDBJ databases">
        <authorList>
            <person name="Peeters C."/>
        </authorList>
    </citation>
    <scope>NUCLEOTIDE SEQUENCE [LARGE SCALE GENOMIC DNA]</scope>
    <source>
        <strain evidence="2 3">LMG 31115</strain>
    </source>
</reference>
<name>A0A5E4Y6U2_9BURK</name>
<sequence>MGTSIFKQRLMTLVLPACLLAGAGSVEAQGTQSTFVPDANIEAAAQHYAADAVRYALIQYSVTLDGSEKSIAGVETVLGKLHDAYVSQDPKPADTKVLQYAQVFGSYIGEVYRRNHGGQWGLVTLGDQRFPGMQSEGGTRFSPWAKTYNRITQGSEDNVVSYYDVLLTMPGNK</sequence>
<feature type="signal peptide" evidence="1">
    <location>
        <begin position="1"/>
        <end position="28"/>
    </location>
</feature>
<evidence type="ECO:0000313" key="2">
    <source>
        <dbReference type="EMBL" id="VVE44193.1"/>
    </source>
</evidence>
<keyword evidence="3" id="KW-1185">Reference proteome</keyword>